<evidence type="ECO:0000256" key="3">
    <source>
        <dbReference type="ARBA" id="ARBA00023163"/>
    </source>
</evidence>
<proteinExistence type="predicted"/>
<keyword evidence="4" id="KW-0539">Nucleus</keyword>
<evidence type="ECO:0000313" key="6">
    <source>
        <dbReference type="EMBL" id="GFZ21086.1"/>
    </source>
</evidence>
<dbReference type="InterPro" id="IPR003441">
    <property type="entry name" value="NAC-dom"/>
</dbReference>
<dbReference type="EMBL" id="BJWL01000029">
    <property type="protein sequence ID" value="GFZ21086.1"/>
    <property type="molecule type" value="Genomic_DNA"/>
</dbReference>
<dbReference type="AlphaFoldDB" id="A0A7J0HDB1"/>
<reference evidence="6 7" key="1">
    <citation type="submission" date="2019-07" db="EMBL/GenBank/DDBJ databases">
        <title>De Novo Assembly of kiwifruit Actinidia rufa.</title>
        <authorList>
            <person name="Sugita-Konishi S."/>
            <person name="Sato K."/>
            <person name="Mori E."/>
            <person name="Abe Y."/>
            <person name="Kisaki G."/>
            <person name="Hamano K."/>
            <person name="Suezawa K."/>
            <person name="Otani M."/>
            <person name="Fukuda T."/>
            <person name="Manabe T."/>
            <person name="Gomi K."/>
            <person name="Tabuchi M."/>
            <person name="Akimitsu K."/>
            <person name="Kataoka I."/>
        </authorList>
    </citation>
    <scope>NUCLEOTIDE SEQUENCE [LARGE SCALE GENOMIC DNA]</scope>
    <source>
        <strain evidence="7">cv. Fuchu</strain>
    </source>
</reference>
<sequence>MEKKLNFVKNGVLKLPPGFRFHPTDEELVDQYLMRKAYSCLCRPQSYPRSTFANPTPGTCQGTRSRRGTFLVLGKLSIRTGIVRTERPVPGTGRRQE</sequence>
<evidence type="ECO:0000256" key="4">
    <source>
        <dbReference type="ARBA" id="ARBA00023242"/>
    </source>
</evidence>
<evidence type="ECO:0000313" key="7">
    <source>
        <dbReference type="Proteomes" id="UP000585474"/>
    </source>
</evidence>
<dbReference type="SUPFAM" id="SSF101941">
    <property type="entry name" value="NAC domain"/>
    <property type="match status" value="1"/>
</dbReference>
<dbReference type="PROSITE" id="PS51005">
    <property type="entry name" value="NAC"/>
    <property type="match status" value="1"/>
</dbReference>
<evidence type="ECO:0000259" key="5">
    <source>
        <dbReference type="PROSITE" id="PS51005"/>
    </source>
</evidence>
<gene>
    <name evidence="6" type="ORF">Acr_29g0002480</name>
</gene>
<keyword evidence="3" id="KW-0804">Transcription</keyword>
<dbReference type="GO" id="GO:0006355">
    <property type="term" value="P:regulation of DNA-templated transcription"/>
    <property type="evidence" value="ECO:0007669"/>
    <property type="project" value="InterPro"/>
</dbReference>
<keyword evidence="2" id="KW-0238">DNA-binding</keyword>
<protein>
    <submittedName>
        <fullName evidence="6">NAC domain containing protein 83</fullName>
    </submittedName>
</protein>
<dbReference type="OrthoDB" id="785209at2759"/>
<evidence type="ECO:0000256" key="1">
    <source>
        <dbReference type="ARBA" id="ARBA00023015"/>
    </source>
</evidence>
<dbReference type="InterPro" id="IPR036093">
    <property type="entry name" value="NAC_dom_sf"/>
</dbReference>
<accession>A0A7J0HDB1</accession>
<dbReference type="GO" id="GO:0003677">
    <property type="term" value="F:DNA binding"/>
    <property type="evidence" value="ECO:0007669"/>
    <property type="project" value="UniProtKB-KW"/>
</dbReference>
<keyword evidence="7" id="KW-1185">Reference proteome</keyword>
<feature type="domain" description="NAC" evidence="5">
    <location>
        <begin position="15"/>
        <end position="97"/>
    </location>
</feature>
<dbReference type="Proteomes" id="UP000585474">
    <property type="component" value="Unassembled WGS sequence"/>
</dbReference>
<evidence type="ECO:0000256" key="2">
    <source>
        <dbReference type="ARBA" id="ARBA00023125"/>
    </source>
</evidence>
<organism evidence="6 7">
    <name type="scientific">Actinidia rufa</name>
    <dbReference type="NCBI Taxonomy" id="165716"/>
    <lineage>
        <taxon>Eukaryota</taxon>
        <taxon>Viridiplantae</taxon>
        <taxon>Streptophyta</taxon>
        <taxon>Embryophyta</taxon>
        <taxon>Tracheophyta</taxon>
        <taxon>Spermatophyta</taxon>
        <taxon>Magnoliopsida</taxon>
        <taxon>eudicotyledons</taxon>
        <taxon>Gunneridae</taxon>
        <taxon>Pentapetalae</taxon>
        <taxon>asterids</taxon>
        <taxon>Ericales</taxon>
        <taxon>Actinidiaceae</taxon>
        <taxon>Actinidia</taxon>
    </lineage>
</organism>
<comment type="caution">
    <text evidence="6">The sequence shown here is derived from an EMBL/GenBank/DDBJ whole genome shotgun (WGS) entry which is preliminary data.</text>
</comment>
<dbReference type="Pfam" id="PF02365">
    <property type="entry name" value="NAM"/>
    <property type="match status" value="1"/>
</dbReference>
<keyword evidence="1" id="KW-0805">Transcription regulation</keyword>
<name>A0A7J0HDB1_9ERIC</name>